<keyword evidence="4 5" id="KW-0720">Serine protease</keyword>
<feature type="active site" description="Charge relay system" evidence="5">
    <location>
        <position position="343"/>
    </location>
</feature>
<evidence type="ECO:0000256" key="4">
    <source>
        <dbReference type="ARBA" id="ARBA00022825"/>
    </source>
</evidence>
<dbReference type="GeneID" id="100366919"/>
<feature type="active site" description="Charge relay system" evidence="5">
    <location>
        <position position="187"/>
    </location>
</feature>
<keyword evidence="9" id="KW-1185">Reference proteome</keyword>
<sequence>MLSYILCVTVLIGAQCQAVLVEPKRECGLAPVYHGDIPDAYAIVFNEAFTLSEVQAILGGVVGPGLVIEKINCNFVVSWAEVTISSVERMELVRALSSVQFVQGVYGVALAENWGLDRINQRLLPLDSDYLTPRCVVTKVCTALDAPNIYLIDTGILYTHEEFEGRAKPHYDHFPDEGYNGIDIEGHGTHVAGIAGGKTFGVSKNANLWSVRIFNKDGVATSKGIWHGLLSVFNDGQLPAVINLSIVSASSLLDKFGTLIIRNIQNRDRIPVIVAAGNKDSDAGDYWPANSNIVTVVGATDSNDVRATFSNVGEYVNLFAPGVDIESAGIGSDTEVVTKSGTSMSTPYVTGIASRIKTQVPGATAEEVLFKMNYFATKDVVVDAAGTPNRLFYGCHP</sequence>
<comment type="similarity">
    <text evidence="1 5 6">Belongs to the peptidase S8 family.</text>
</comment>
<dbReference type="PANTHER" id="PTHR43806:SF60">
    <property type="entry name" value="PROPROTEIN CONVERTASE SUBTILISIN_KEXIN TYPE 9"/>
    <property type="match status" value="1"/>
</dbReference>
<evidence type="ECO:0000256" key="3">
    <source>
        <dbReference type="ARBA" id="ARBA00022801"/>
    </source>
</evidence>
<dbReference type="PRINTS" id="PR00723">
    <property type="entry name" value="SUBTILISIN"/>
</dbReference>
<dbReference type="InterPro" id="IPR015500">
    <property type="entry name" value="Peptidase_S8_subtilisin-rel"/>
</dbReference>
<dbReference type="SUPFAM" id="SSF52743">
    <property type="entry name" value="Subtilisin-like"/>
    <property type="match status" value="1"/>
</dbReference>
<dbReference type="CDD" id="cd04077">
    <property type="entry name" value="Peptidases_S8_PCSK9_ProteinaseK_like"/>
    <property type="match status" value="1"/>
</dbReference>
<evidence type="ECO:0000256" key="7">
    <source>
        <dbReference type="SAM" id="SignalP"/>
    </source>
</evidence>
<organism evidence="9 10">
    <name type="scientific">Saccoglossus kowalevskii</name>
    <name type="common">Acorn worm</name>
    <dbReference type="NCBI Taxonomy" id="10224"/>
    <lineage>
        <taxon>Eukaryota</taxon>
        <taxon>Metazoa</taxon>
        <taxon>Hemichordata</taxon>
        <taxon>Enteropneusta</taxon>
        <taxon>Harrimaniidae</taxon>
        <taxon>Saccoglossus</taxon>
    </lineage>
</organism>
<evidence type="ECO:0000256" key="1">
    <source>
        <dbReference type="ARBA" id="ARBA00011073"/>
    </source>
</evidence>
<dbReference type="Pfam" id="PF00082">
    <property type="entry name" value="Peptidase_S8"/>
    <property type="match status" value="1"/>
</dbReference>
<evidence type="ECO:0000256" key="5">
    <source>
        <dbReference type="PROSITE-ProRule" id="PRU01240"/>
    </source>
</evidence>
<feature type="active site" description="Charge relay system" evidence="5">
    <location>
        <position position="153"/>
    </location>
</feature>
<dbReference type="PROSITE" id="PS00137">
    <property type="entry name" value="SUBTILASE_HIS"/>
    <property type="match status" value="1"/>
</dbReference>
<gene>
    <name evidence="10" type="primary">LOC100366919</name>
</gene>
<evidence type="ECO:0000256" key="6">
    <source>
        <dbReference type="RuleBase" id="RU003355"/>
    </source>
</evidence>
<keyword evidence="2 5" id="KW-0645">Protease</keyword>
<dbReference type="Gene3D" id="3.40.50.200">
    <property type="entry name" value="Peptidase S8/S53 domain"/>
    <property type="match status" value="1"/>
</dbReference>
<feature type="signal peptide" evidence="7">
    <location>
        <begin position="1"/>
        <end position="18"/>
    </location>
</feature>
<dbReference type="RefSeq" id="XP_006818375.1">
    <property type="nucleotide sequence ID" value="XM_006818312.1"/>
</dbReference>
<dbReference type="InterPro" id="IPR050131">
    <property type="entry name" value="Peptidase_S8_subtilisin-like"/>
</dbReference>
<evidence type="ECO:0000259" key="8">
    <source>
        <dbReference type="Pfam" id="PF00082"/>
    </source>
</evidence>
<dbReference type="PANTHER" id="PTHR43806">
    <property type="entry name" value="PEPTIDASE S8"/>
    <property type="match status" value="1"/>
</dbReference>
<name>A0ABM0MED4_SACKO</name>
<keyword evidence="7" id="KW-0732">Signal</keyword>
<dbReference type="Proteomes" id="UP000694865">
    <property type="component" value="Unplaced"/>
</dbReference>
<dbReference type="InterPro" id="IPR034193">
    <property type="entry name" value="PCSK9_ProteinaseK-like"/>
</dbReference>
<protein>
    <submittedName>
        <fullName evidence="10">Alkaline protease 1-like</fullName>
    </submittedName>
</protein>
<dbReference type="PROSITE" id="PS51892">
    <property type="entry name" value="SUBTILASE"/>
    <property type="match status" value="1"/>
</dbReference>
<dbReference type="PROSITE" id="PS00138">
    <property type="entry name" value="SUBTILASE_SER"/>
    <property type="match status" value="1"/>
</dbReference>
<dbReference type="InterPro" id="IPR000209">
    <property type="entry name" value="Peptidase_S8/S53_dom"/>
</dbReference>
<proteinExistence type="inferred from homology"/>
<dbReference type="PROSITE" id="PS00136">
    <property type="entry name" value="SUBTILASE_ASP"/>
    <property type="match status" value="1"/>
</dbReference>
<evidence type="ECO:0000313" key="10">
    <source>
        <dbReference type="RefSeq" id="XP_006818375.1"/>
    </source>
</evidence>
<evidence type="ECO:0000313" key="9">
    <source>
        <dbReference type="Proteomes" id="UP000694865"/>
    </source>
</evidence>
<dbReference type="InterPro" id="IPR022398">
    <property type="entry name" value="Peptidase_S8_His-AS"/>
</dbReference>
<accession>A0ABM0MED4</accession>
<feature type="domain" description="Peptidase S8/S53" evidence="8">
    <location>
        <begin position="150"/>
        <end position="385"/>
    </location>
</feature>
<evidence type="ECO:0000256" key="2">
    <source>
        <dbReference type="ARBA" id="ARBA00022670"/>
    </source>
</evidence>
<dbReference type="InterPro" id="IPR023828">
    <property type="entry name" value="Peptidase_S8_Ser-AS"/>
</dbReference>
<dbReference type="InterPro" id="IPR023827">
    <property type="entry name" value="Peptidase_S8_Asp-AS"/>
</dbReference>
<dbReference type="InterPro" id="IPR036852">
    <property type="entry name" value="Peptidase_S8/S53_dom_sf"/>
</dbReference>
<keyword evidence="3 5" id="KW-0378">Hydrolase</keyword>
<feature type="chain" id="PRO_5047279447" evidence="7">
    <location>
        <begin position="19"/>
        <end position="397"/>
    </location>
</feature>
<reference evidence="10" key="1">
    <citation type="submission" date="2025-08" db="UniProtKB">
        <authorList>
            <consortium name="RefSeq"/>
        </authorList>
    </citation>
    <scope>IDENTIFICATION</scope>
    <source>
        <tissue evidence="10">Testes</tissue>
    </source>
</reference>